<dbReference type="Proteomes" id="UP000182200">
    <property type="component" value="Unassembled WGS sequence"/>
</dbReference>
<evidence type="ECO:0008006" key="4">
    <source>
        <dbReference type="Google" id="ProtNLM"/>
    </source>
</evidence>
<feature type="transmembrane region" description="Helical" evidence="1">
    <location>
        <begin position="78"/>
        <end position="96"/>
    </location>
</feature>
<proteinExistence type="predicted"/>
<evidence type="ECO:0000256" key="1">
    <source>
        <dbReference type="SAM" id="Phobius"/>
    </source>
</evidence>
<feature type="transmembrane region" description="Helical" evidence="1">
    <location>
        <begin position="205"/>
        <end position="225"/>
    </location>
</feature>
<organism evidence="2 3">
    <name type="scientific">Candidatus Kryptonium thompsonii</name>
    <dbReference type="NCBI Taxonomy" id="1633631"/>
    <lineage>
        <taxon>Bacteria</taxon>
        <taxon>Pseudomonadati</taxon>
        <taxon>Candidatus Kryptoniota</taxon>
        <taxon>Candidatus Kryptonium</taxon>
    </lineage>
</organism>
<feature type="transmembrane region" description="Helical" evidence="1">
    <location>
        <begin position="130"/>
        <end position="150"/>
    </location>
</feature>
<feature type="transmembrane region" description="Helical" evidence="1">
    <location>
        <begin position="272"/>
        <end position="294"/>
    </location>
</feature>
<feature type="transmembrane region" description="Helical" evidence="1">
    <location>
        <begin position="102"/>
        <end position="118"/>
    </location>
</feature>
<comment type="caution">
    <text evidence="2">The sequence shown here is derived from an EMBL/GenBank/DDBJ whole genome shotgun (WGS) entry which is preliminary data.</text>
</comment>
<feature type="transmembrane region" description="Helical" evidence="1">
    <location>
        <begin position="162"/>
        <end position="184"/>
    </location>
</feature>
<keyword evidence="3" id="KW-1185">Reference proteome</keyword>
<evidence type="ECO:0000313" key="3">
    <source>
        <dbReference type="Proteomes" id="UP000182200"/>
    </source>
</evidence>
<protein>
    <recommendedName>
        <fullName evidence="4">1,4-dihydroxy-2-naphthoate octaprenyltransferase</fullName>
    </recommendedName>
</protein>
<gene>
    <name evidence="2" type="ORF">JGI8_00529</name>
</gene>
<keyword evidence="1" id="KW-0812">Transmembrane</keyword>
<dbReference type="EMBL" id="CZVI01000005">
    <property type="protein sequence ID" value="CUS81775.1"/>
    <property type="molecule type" value="Genomic_DNA"/>
</dbReference>
<name>A0ABP2AXX6_9BACT</name>
<feature type="transmembrane region" description="Helical" evidence="1">
    <location>
        <begin position="41"/>
        <end position="62"/>
    </location>
</feature>
<reference evidence="2 3" key="1">
    <citation type="submission" date="2015-11" db="EMBL/GenBank/DDBJ databases">
        <authorList>
            <person name="Varghese N."/>
        </authorList>
    </citation>
    <scope>NUCLEOTIDE SEQUENCE [LARGE SCALE GENOMIC DNA]</scope>
    <source>
        <strain evidence="2 3">JGI-8</strain>
    </source>
</reference>
<feature type="transmembrane region" description="Helical" evidence="1">
    <location>
        <begin position="12"/>
        <end position="29"/>
    </location>
</feature>
<sequence>MLLENLRSTFFHLRFNVSLAFLPIFLWGYALTEADINRNFIYGLLVLHFLIYPAINGVYAYFDGRKGVVYGLRNVKPASKFTLIISLLLLFVGVYLSTKINTAYFGVVISLVVLSFLFSHPSTGIKTKPFYAILTLALTYGLLGFIAGWVCAFDLKSLLNPFSIGGALSSAGFAGGLYTLSLVYRISEDSNLTGSLFIEKLGSAATFKFSKIILLVSGVIATVVIAAKFTLYELIGVIIYFLFGFIGIERFEKNFYLQKEWQNYKTVVSINLTNSILLSIYLIFRILMVNYLFID</sequence>
<keyword evidence="1" id="KW-1133">Transmembrane helix</keyword>
<keyword evidence="1" id="KW-0472">Membrane</keyword>
<accession>A0ABP2AXX6</accession>
<dbReference type="RefSeq" id="WP_047134234.1">
    <property type="nucleotide sequence ID" value="NZ_CZVI01000005.1"/>
</dbReference>
<evidence type="ECO:0000313" key="2">
    <source>
        <dbReference type="EMBL" id="CUS81775.1"/>
    </source>
</evidence>